<dbReference type="InterPro" id="IPR027383">
    <property type="entry name" value="Znf_put"/>
</dbReference>
<gene>
    <name evidence="3" type="ORF">ACFOFO_22195</name>
</gene>
<dbReference type="Proteomes" id="UP001595530">
    <property type="component" value="Unassembled WGS sequence"/>
</dbReference>
<dbReference type="InterPro" id="IPR041916">
    <property type="entry name" value="Anti_sigma_zinc_sf"/>
</dbReference>
<evidence type="ECO:0000313" key="3">
    <source>
        <dbReference type="EMBL" id="MFC3110635.1"/>
    </source>
</evidence>
<dbReference type="EMBL" id="JBHRTP010000082">
    <property type="protein sequence ID" value="MFC3110635.1"/>
    <property type="molecule type" value="Genomic_DNA"/>
</dbReference>
<evidence type="ECO:0000259" key="2">
    <source>
        <dbReference type="Pfam" id="PF13490"/>
    </source>
</evidence>
<keyword evidence="4" id="KW-1185">Reference proteome</keyword>
<keyword evidence="1" id="KW-0472">Membrane</keyword>
<evidence type="ECO:0000313" key="4">
    <source>
        <dbReference type="Proteomes" id="UP001595530"/>
    </source>
</evidence>
<evidence type="ECO:0000256" key="1">
    <source>
        <dbReference type="SAM" id="Phobius"/>
    </source>
</evidence>
<proteinExistence type="predicted"/>
<name>A0ABV7F9Q0_9BURK</name>
<keyword evidence="1" id="KW-1133">Transmembrane helix</keyword>
<organism evidence="3 4">
    <name type="scientific">Undibacterium arcticum</name>
    <dbReference type="NCBI Taxonomy" id="1762892"/>
    <lineage>
        <taxon>Bacteria</taxon>
        <taxon>Pseudomonadati</taxon>
        <taxon>Pseudomonadota</taxon>
        <taxon>Betaproteobacteria</taxon>
        <taxon>Burkholderiales</taxon>
        <taxon>Oxalobacteraceae</taxon>
        <taxon>Undibacterium</taxon>
    </lineage>
</organism>
<dbReference type="Pfam" id="PF13490">
    <property type="entry name" value="zf-HC2"/>
    <property type="match status" value="1"/>
</dbReference>
<accession>A0ABV7F9Q0</accession>
<feature type="domain" description="Putative zinc-finger" evidence="2">
    <location>
        <begin position="3"/>
        <end position="37"/>
    </location>
</feature>
<comment type="caution">
    <text evidence="3">The sequence shown here is derived from an EMBL/GenBank/DDBJ whole genome shotgun (WGS) entry which is preliminary data.</text>
</comment>
<dbReference type="RefSeq" id="WP_390327325.1">
    <property type="nucleotide sequence ID" value="NZ_JBHRTP010000082.1"/>
</dbReference>
<keyword evidence="1" id="KW-0812">Transmembrane</keyword>
<reference evidence="4" key="1">
    <citation type="journal article" date="2019" name="Int. J. Syst. Evol. Microbiol.">
        <title>The Global Catalogue of Microorganisms (GCM) 10K type strain sequencing project: providing services to taxonomists for standard genome sequencing and annotation.</title>
        <authorList>
            <consortium name="The Broad Institute Genomics Platform"/>
            <consortium name="The Broad Institute Genome Sequencing Center for Infectious Disease"/>
            <person name="Wu L."/>
            <person name="Ma J."/>
        </authorList>
    </citation>
    <scope>NUCLEOTIDE SEQUENCE [LARGE SCALE GENOMIC DNA]</scope>
    <source>
        <strain evidence="4">KCTC 42986</strain>
    </source>
</reference>
<feature type="transmembrane region" description="Helical" evidence="1">
    <location>
        <begin position="93"/>
        <end position="114"/>
    </location>
</feature>
<protein>
    <submittedName>
        <fullName evidence="3">Anti-sigma factor family protein</fullName>
    </submittedName>
</protein>
<dbReference type="Gene3D" id="1.10.10.1320">
    <property type="entry name" value="Anti-sigma factor, zinc-finger domain"/>
    <property type="match status" value="1"/>
</dbReference>
<sequence length="268" mass="30094">MDCKQAGAVLAAHADRELPLDQTIALERHLEWCEACRRQYASLRTLGAGLRQYAIYHQAPPDLQSRIATALPPLPTRPDVERRPTRSIWHGHWFTFGSALAAMCAIALSAGLFLSRPTADDLLAEQVLSSHVRALMSNRPMDVVSSDQHTVKPWLSGKLDFSPAVVDLAAQGFPLQGGRLDYLDGRPVAALVYGRNQHRISVYVWPKPEHWPNVAYRKAAQQWSRQGYHLIHWENGNMSYWAISDAGMRDLENFAQLLRTHDEVAAKS</sequence>